<accession>A0A182WMQ8</accession>
<dbReference type="Proteomes" id="UP000075920">
    <property type="component" value="Unassembled WGS sequence"/>
</dbReference>
<name>A0A182WMQ8_9DIPT</name>
<evidence type="ECO:0000313" key="2">
    <source>
        <dbReference type="Proteomes" id="UP000075920"/>
    </source>
</evidence>
<dbReference type="VEuPathDB" id="VectorBase:AMIN014023"/>
<protein>
    <submittedName>
        <fullName evidence="1">Uncharacterized protein</fullName>
    </submittedName>
</protein>
<sequence length="61" mass="6935">MLRRAHEEYLRELTFCAHQQGDKVSSDMRRQIATPVGGDSSALVYEERSTYLAHGNNGRKP</sequence>
<proteinExistence type="predicted"/>
<dbReference type="AlphaFoldDB" id="A0A182WMQ8"/>
<keyword evidence="2" id="KW-1185">Reference proteome</keyword>
<dbReference type="EnsemblMetazoa" id="AMIN014023-RA">
    <property type="protein sequence ID" value="AMIN014023-PA"/>
    <property type="gene ID" value="AMIN014023"/>
</dbReference>
<evidence type="ECO:0000313" key="1">
    <source>
        <dbReference type="EnsemblMetazoa" id="AMIN014023-PA"/>
    </source>
</evidence>
<organism evidence="1 2">
    <name type="scientific">Anopheles minimus</name>
    <dbReference type="NCBI Taxonomy" id="112268"/>
    <lineage>
        <taxon>Eukaryota</taxon>
        <taxon>Metazoa</taxon>
        <taxon>Ecdysozoa</taxon>
        <taxon>Arthropoda</taxon>
        <taxon>Hexapoda</taxon>
        <taxon>Insecta</taxon>
        <taxon>Pterygota</taxon>
        <taxon>Neoptera</taxon>
        <taxon>Endopterygota</taxon>
        <taxon>Diptera</taxon>
        <taxon>Nematocera</taxon>
        <taxon>Culicoidea</taxon>
        <taxon>Culicidae</taxon>
        <taxon>Anophelinae</taxon>
        <taxon>Anopheles</taxon>
    </lineage>
</organism>
<reference evidence="1" key="2">
    <citation type="submission" date="2020-05" db="UniProtKB">
        <authorList>
            <consortium name="EnsemblMetazoa"/>
        </authorList>
    </citation>
    <scope>IDENTIFICATION</scope>
    <source>
        <strain evidence="1">MINIMUS1</strain>
    </source>
</reference>
<reference evidence="2" key="1">
    <citation type="submission" date="2013-03" db="EMBL/GenBank/DDBJ databases">
        <title>The Genome Sequence of Anopheles minimus MINIMUS1.</title>
        <authorList>
            <consortium name="The Broad Institute Genomics Platform"/>
            <person name="Neafsey D.E."/>
            <person name="Walton C."/>
            <person name="Walker B."/>
            <person name="Young S.K."/>
            <person name="Zeng Q."/>
            <person name="Gargeya S."/>
            <person name="Fitzgerald M."/>
            <person name="Haas B."/>
            <person name="Abouelleil A."/>
            <person name="Allen A.W."/>
            <person name="Alvarado L."/>
            <person name="Arachchi H.M."/>
            <person name="Berlin A.M."/>
            <person name="Chapman S.B."/>
            <person name="Gainer-Dewar J."/>
            <person name="Goldberg J."/>
            <person name="Griggs A."/>
            <person name="Gujja S."/>
            <person name="Hansen M."/>
            <person name="Howarth C."/>
            <person name="Imamovic A."/>
            <person name="Ireland A."/>
            <person name="Larimer J."/>
            <person name="McCowan C."/>
            <person name="Murphy C."/>
            <person name="Pearson M."/>
            <person name="Poon T.W."/>
            <person name="Priest M."/>
            <person name="Roberts A."/>
            <person name="Saif S."/>
            <person name="Shea T."/>
            <person name="Sisk P."/>
            <person name="Sykes S."/>
            <person name="Wortman J."/>
            <person name="Nusbaum C."/>
            <person name="Birren B."/>
        </authorList>
    </citation>
    <scope>NUCLEOTIDE SEQUENCE [LARGE SCALE GENOMIC DNA]</scope>
    <source>
        <strain evidence="2">MINIMUS1</strain>
    </source>
</reference>